<sequence length="199" mass="20143">MTVRIPPAPAPAPGSARGPVPSLAAVATVTVDLGEPLDFGRTRDGLRRITPILGGELRGIPGSDAGEALRDLRAAILPGGGDRQLVRPDGAVEIDARYDARAAGGSLIGLHATGLRRAPRPDEVGGFGATGASGAPGAPGAPGATGASGDSPGARGRYFRVALRFETSDPALAELQEALFIADGAREADRVVHTVYRVS</sequence>
<keyword evidence="3" id="KW-1185">Reference proteome</keyword>
<dbReference type="RefSeq" id="WP_130110886.1">
    <property type="nucleotide sequence ID" value="NZ_CP035806.1"/>
</dbReference>
<accession>A0A4P6KHL6</accession>
<feature type="compositionally biased region" description="Pro residues" evidence="1">
    <location>
        <begin position="1"/>
        <end position="12"/>
    </location>
</feature>
<dbReference type="Proteomes" id="UP000289260">
    <property type="component" value="Chromosome"/>
</dbReference>
<dbReference type="PANTHER" id="PTHR37315">
    <property type="entry name" value="UPF0311 PROTEIN BLR7842"/>
    <property type="match status" value="1"/>
</dbReference>
<dbReference type="Gene3D" id="2.40.160.20">
    <property type="match status" value="1"/>
</dbReference>
<feature type="region of interest" description="Disordered" evidence="1">
    <location>
        <begin position="119"/>
        <end position="152"/>
    </location>
</feature>
<dbReference type="PANTHER" id="PTHR37315:SF1">
    <property type="entry name" value="UPF0311 PROTEIN BLR7842"/>
    <property type="match status" value="1"/>
</dbReference>
<proteinExistence type="predicted"/>
<name>A0A4P6KHL6_9MICO</name>
<organism evidence="2 3">
    <name type="scientific">Leucobacter triazinivorans</name>
    <dbReference type="NCBI Taxonomy" id="1784719"/>
    <lineage>
        <taxon>Bacteria</taxon>
        <taxon>Bacillati</taxon>
        <taxon>Actinomycetota</taxon>
        <taxon>Actinomycetes</taxon>
        <taxon>Micrococcales</taxon>
        <taxon>Microbacteriaceae</taxon>
        <taxon>Leucobacter</taxon>
    </lineage>
</organism>
<dbReference type="Pfam" id="PF11578">
    <property type="entry name" value="DUF3237"/>
    <property type="match status" value="1"/>
</dbReference>
<feature type="compositionally biased region" description="Low complexity" evidence="1">
    <location>
        <begin position="132"/>
        <end position="152"/>
    </location>
</feature>
<evidence type="ECO:0000256" key="1">
    <source>
        <dbReference type="SAM" id="MobiDB-lite"/>
    </source>
</evidence>
<dbReference type="EMBL" id="CP035806">
    <property type="protein sequence ID" value="QBE49773.1"/>
    <property type="molecule type" value="Genomic_DNA"/>
</dbReference>
<feature type="region of interest" description="Disordered" evidence="1">
    <location>
        <begin position="1"/>
        <end position="20"/>
    </location>
</feature>
<evidence type="ECO:0000313" key="3">
    <source>
        <dbReference type="Proteomes" id="UP000289260"/>
    </source>
</evidence>
<dbReference type="InterPro" id="IPR020915">
    <property type="entry name" value="UPF0311"/>
</dbReference>
<dbReference type="KEGG" id="ltr:EVS81_13850"/>
<dbReference type="AlphaFoldDB" id="A0A4P6KHL6"/>
<reference evidence="2 3" key="1">
    <citation type="submission" date="2019-02" db="EMBL/GenBank/DDBJ databases">
        <authorList>
            <person name="Sun L."/>
            <person name="Pan D."/>
            <person name="Wu X."/>
        </authorList>
    </citation>
    <scope>NUCLEOTIDE SEQUENCE [LARGE SCALE GENOMIC DNA]</scope>
    <source>
        <strain evidence="2 3">JW-1</strain>
    </source>
</reference>
<dbReference type="OrthoDB" id="3368702at2"/>
<gene>
    <name evidence="2" type="ORF">EVS81_13850</name>
</gene>
<evidence type="ECO:0000313" key="2">
    <source>
        <dbReference type="EMBL" id="QBE49773.1"/>
    </source>
</evidence>
<protein>
    <submittedName>
        <fullName evidence="2">DUF3237 domain-containing protein</fullName>
    </submittedName>
</protein>